<evidence type="ECO:0000313" key="1">
    <source>
        <dbReference type="EMBL" id="WOB10076.1"/>
    </source>
</evidence>
<accession>A0ABZ0D3K3</accession>
<organism evidence="1 2">
    <name type="scientific">Piscinibacter gummiphilus</name>
    <dbReference type="NCBI Taxonomy" id="946333"/>
    <lineage>
        <taxon>Bacteria</taxon>
        <taxon>Pseudomonadati</taxon>
        <taxon>Pseudomonadota</taxon>
        <taxon>Betaproteobacteria</taxon>
        <taxon>Burkholderiales</taxon>
        <taxon>Sphaerotilaceae</taxon>
        <taxon>Piscinibacter</taxon>
    </lineage>
</organism>
<evidence type="ECO:0000313" key="2">
    <source>
        <dbReference type="Proteomes" id="UP001303946"/>
    </source>
</evidence>
<dbReference type="RefSeq" id="WP_316702972.1">
    <property type="nucleotide sequence ID" value="NZ_CP136336.1"/>
</dbReference>
<dbReference type="Proteomes" id="UP001303946">
    <property type="component" value="Chromosome"/>
</dbReference>
<protein>
    <recommendedName>
        <fullName evidence="3">WavE lipopolysaccharide synthesis</fullName>
    </recommendedName>
</protein>
<reference evidence="1 2" key="1">
    <citation type="submission" date="2023-10" db="EMBL/GenBank/DDBJ databases">
        <title>Bacteria for the degradation of biodegradable plastic PBAT(Polybutylene adipate terephthalate).</title>
        <authorList>
            <person name="Weon H.-Y."/>
            <person name="Yeon J."/>
        </authorList>
    </citation>
    <scope>NUCLEOTIDE SEQUENCE [LARGE SCALE GENOMIC DNA]</scope>
    <source>
        <strain evidence="1 2">SBD 7-3</strain>
    </source>
</reference>
<dbReference type="EMBL" id="CP136336">
    <property type="protein sequence ID" value="WOB10076.1"/>
    <property type="molecule type" value="Genomic_DNA"/>
</dbReference>
<proteinExistence type="predicted"/>
<gene>
    <name evidence="1" type="ORF">RXV79_08405</name>
</gene>
<sequence>MTVGAPVKTCAVVQGNIRQGTAEVLLCLSGLFDEVVLSTWEGEALETLPRGRWAVVQSPKPQAPGYTHRNYQRRSTAVGIRHAEALGATHVLKWRTDMLPTRLDVSQLLAWSAERVPKGLTSRLVTCAFRNLSVRQDWFSSIPDLFAFARIELMRLLWDDDGFDYSQPMNVPPGMLKEHGTEWMTSHPDVATLYCAESELYALFKERLQAATGRHWTHPSMAKECMYLIDHMRLGICWFGSAAGQFRSITQALQFPWWTEHTWRNGKPVVADWGYPETTWIQKMRRKHLTRWVSRRELRCEQEWYAAYRAAHPISSLDAA</sequence>
<name>A0ABZ0D3K3_9BURK</name>
<keyword evidence="2" id="KW-1185">Reference proteome</keyword>
<evidence type="ECO:0008006" key="3">
    <source>
        <dbReference type="Google" id="ProtNLM"/>
    </source>
</evidence>